<dbReference type="EMBL" id="CP003355">
    <property type="protein sequence ID" value="AHD06287.1"/>
    <property type="molecule type" value="Genomic_DNA"/>
</dbReference>
<dbReference type="KEGG" id="plv:ERIC2_c24960"/>
<evidence type="ECO:0008006" key="4">
    <source>
        <dbReference type="Google" id="ProtNLM"/>
    </source>
</evidence>
<evidence type="ECO:0000256" key="1">
    <source>
        <dbReference type="SAM" id="Phobius"/>
    </source>
</evidence>
<gene>
    <name evidence="2" type="ORF">ERIC2_c24960</name>
</gene>
<reference evidence="2 3" key="1">
    <citation type="journal article" date="2014" name="PLoS ONE">
        <title>How to Kill the Honey Bee Larva: Genomic Potential and Virulence Mechanisms of Paenibacillus larvae.</title>
        <authorList>
            <person name="Djukic M."/>
            <person name="Brzuszkiewicz E."/>
            <person name="Funfhaus A."/>
            <person name="Voss J."/>
            <person name="Gollnow K."/>
            <person name="Poppinga L."/>
            <person name="Liesegang H."/>
            <person name="Garcia-Gonzalez E."/>
            <person name="Genersch E."/>
            <person name="Daniel R."/>
        </authorList>
    </citation>
    <scope>NUCLEOTIDE SEQUENCE [LARGE SCALE GENOMIC DNA]</scope>
    <source>
        <strain evidence="2 3">DSM 25430</strain>
    </source>
</reference>
<evidence type="ECO:0000313" key="3">
    <source>
        <dbReference type="Proteomes" id="UP000029431"/>
    </source>
</evidence>
<keyword evidence="1" id="KW-1133">Transmembrane helix</keyword>
<dbReference type="AlphaFoldDB" id="V9WB05"/>
<keyword evidence="1" id="KW-0812">Transmembrane</keyword>
<dbReference type="HOGENOM" id="CLU_129275_0_0_9"/>
<feature type="transmembrane region" description="Helical" evidence="1">
    <location>
        <begin position="91"/>
        <end position="110"/>
    </location>
</feature>
<keyword evidence="1" id="KW-0472">Membrane</keyword>
<name>V9WB05_9BACL</name>
<protein>
    <recommendedName>
        <fullName evidence="4">DUF5668 domain-containing protein</fullName>
    </recommendedName>
</protein>
<sequence>MKKRMNKRNISAGLILIVIALVLLLGKVGVIGWIGSVFWPVLALLLPGIILHLLYFNKILPPGVLVPGGILITYSLLFLITNLFGYQTLQVLWPAFIFGFAVGIYELYYFEPNADKGLFRIAIILALASAALLIVTLLFSLSIYLIVFLLLIAGVALLLWKPKAW</sequence>
<feature type="transmembrane region" description="Helical" evidence="1">
    <location>
        <begin position="37"/>
        <end position="56"/>
    </location>
</feature>
<accession>V9WB05</accession>
<feature type="transmembrane region" description="Helical" evidence="1">
    <location>
        <begin position="12"/>
        <end position="31"/>
    </location>
</feature>
<feature type="transmembrane region" description="Helical" evidence="1">
    <location>
        <begin position="141"/>
        <end position="160"/>
    </location>
</feature>
<dbReference type="PATRIC" id="fig|697284.3.peg.2386"/>
<evidence type="ECO:0000313" key="2">
    <source>
        <dbReference type="EMBL" id="AHD06287.1"/>
    </source>
</evidence>
<organism evidence="2 3">
    <name type="scientific">Paenibacillus larvae subsp. larvae DSM 25430</name>
    <dbReference type="NCBI Taxonomy" id="697284"/>
    <lineage>
        <taxon>Bacteria</taxon>
        <taxon>Bacillati</taxon>
        <taxon>Bacillota</taxon>
        <taxon>Bacilli</taxon>
        <taxon>Bacillales</taxon>
        <taxon>Paenibacillaceae</taxon>
        <taxon>Paenibacillus</taxon>
    </lineage>
</organism>
<proteinExistence type="predicted"/>
<dbReference type="Proteomes" id="UP000029431">
    <property type="component" value="Chromosome"/>
</dbReference>
<feature type="transmembrane region" description="Helical" evidence="1">
    <location>
        <begin position="63"/>
        <end position="85"/>
    </location>
</feature>
<keyword evidence="3" id="KW-1185">Reference proteome</keyword>
<feature type="transmembrane region" description="Helical" evidence="1">
    <location>
        <begin position="117"/>
        <end position="135"/>
    </location>
</feature>
<dbReference type="eggNOG" id="ENOG5032W6G">
    <property type="taxonomic scope" value="Bacteria"/>
</dbReference>